<keyword evidence="3" id="KW-1185">Reference proteome</keyword>
<protein>
    <recommendedName>
        <fullName evidence="1">Senescence domain-containing protein</fullName>
    </recommendedName>
</protein>
<dbReference type="InterPro" id="IPR045036">
    <property type="entry name" value="Spartin-like"/>
</dbReference>
<proteinExistence type="predicted"/>
<dbReference type="InterPro" id="IPR009686">
    <property type="entry name" value="Senescence/spartin_C"/>
</dbReference>
<organism evidence="2 3">
    <name type="scientific">Polypedilum vanderplanki</name>
    <name type="common">Sleeping chironomid midge</name>
    <dbReference type="NCBI Taxonomy" id="319348"/>
    <lineage>
        <taxon>Eukaryota</taxon>
        <taxon>Metazoa</taxon>
        <taxon>Ecdysozoa</taxon>
        <taxon>Arthropoda</taxon>
        <taxon>Hexapoda</taxon>
        <taxon>Insecta</taxon>
        <taxon>Pterygota</taxon>
        <taxon>Neoptera</taxon>
        <taxon>Endopterygota</taxon>
        <taxon>Diptera</taxon>
        <taxon>Nematocera</taxon>
        <taxon>Chironomoidea</taxon>
        <taxon>Chironomidae</taxon>
        <taxon>Chironominae</taxon>
        <taxon>Polypedilum</taxon>
        <taxon>Polypedilum</taxon>
    </lineage>
</organism>
<dbReference type="OrthoDB" id="20821at2759"/>
<dbReference type="GO" id="GO:0030514">
    <property type="term" value="P:negative regulation of BMP signaling pathway"/>
    <property type="evidence" value="ECO:0007669"/>
    <property type="project" value="TreeGrafter"/>
</dbReference>
<dbReference type="Pfam" id="PF06911">
    <property type="entry name" value="Senescence"/>
    <property type="match status" value="1"/>
</dbReference>
<dbReference type="Proteomes" id="UP001107558">
    <property type="component" value="Chromosome 1"/>
</dbReference>
<dbReference type="PANTHER" id="PTHR21068">
    <property type="entry name" value="SPARTIN"/>
    <property type="match status" value="1"/>
</dbReference>
<reference evidence="2" key="1">
    <citation type="submission" date="2021-03" db="EMBL/GenBank/DDBJ databases">
        <title>Chromosome level genome of the anhydrobiotic midge Polypedilum vanderplanki.</title>
        <authorList>
            <person name="Yoshida Y."/>
            <person name="Kikawada T."/>
            <person name="Gusev O."/>
        </authorList>
    </citation>
    <scope>NUCLEOTIDE SEQUENCE</scope>
    <source>
        <strain evidence="2">NIAS01</strain>
        <tissue evidence="2">Whole body or cell culture</tissue>
    </source>
</reference>
<dbReference type="AlphaFoldDB" id="A0A9J6CK25"/>
<dbReference type="GO" id="GO:0051301">
    <property type="term" value="P:cell division"/>
    <property type="evidence" value="ECO:0007669"/>
    <property type="project" value="TreeGrafter"/>
</dbReference>
<comment type="caution">
    <text evidence="2">The sequence shown here is derived from an EMBL/GenBank/DDBJ whole genome shotgun (WGS) entry which is preliminary data.</text>
</comment>
<dbReference type="GO" id="GO:0005886">
    <property type="term" value="C:plasma membrane"/>
    <property type="evidence" value="ECO:0007669"/>
    <property type="project" value="TreeGrafter"/>
</dbReference>
<accession>A0A9J6CK25</accession>
<sequence>MCSVEEFNEIFCKFQKIYDDCNKLLTRGINEEETSNEESALRTYKEAIELIDKAMLIPISFPSMEEQDENKDIDKKIKDLKRIIYNFKMQRSEILLRIGTIFRKKEHEEAENLMKKQKISSDSCSEEEKPKMRARTYMELENVLTNLGKVSDGDDGKNILEILFCCSGVKLYYIEQNADVISSLEEFVLRIIKLGSDFENNLEETLFLQLIKSSDTSIDIGEEITEDQCAGSSDSINVNEKEQKADPSFIYPLIPGVSPLFRTKFNAFVLPDLQTNDGSAIGLQICNPETDELVLDILVTILKGVVKENGEIEFADFTKIKDESQRVKRSTGEKFSENLVSGAHWISQGLVCSAQKTGEFIDYSTPYILSRVQQAEDSAPPVSTKLNTSVTVARSLSGYAAQGTSFLAEKVGVTMSNFGKFLAPHVQQQGAKILTYTTGMESGKAVVTMEETLKIASGAAEAISTIYSGLETSASILGRNLAENSVKFVRYKYGESYGEISEKGFDTVGNLIAVNRSFNILTPKGLVKSTAKSAGKGILNAEEFKPKAYINKDYFTGNTRLIPNLDNFAKEITKPKI</sequence>
<evidence type="ECO:0000313" key="2">
    <source>
        <dbReference type="EMBL" id="KAG5682340.1"/>
    </source>
</evidence>
<evidence type="ECO:0000313" key="3">
    <source>
        <dbReference type="Proteomes" id="UP001107558"/>
    </source>
</evidence>
<name>A0A9J6CK25_POLVA</name>
<dbReference type="Gene3D" id="1.20.58.80">
    <property type="entry name" value="Phosphotransferase system, lactose/cellobiose-type IIA subunit"/>
    <property type="match status" value="1"/>
</dbReference>
<dbReference type="PANTHER" id="PTHR21068:SF43">
    <property type="entry name" value="SPARTIN"/>
    <property type="match status" value="1"/>
</dbReference>
<evidence type="ECO:0000259" key="1">
    <source>
        <dbReference type="Pfam" id="PF06911"/>
    </source>
</evidence>
<gene>
    <name evidence="2" type="ORF">PVAND_011699</name>
</gene>
<feature type="domain" description="Senescence" evidence="1">
    <location>
        <begin position="338"/>
        <end position="532"/>
    </location>
</feature>
<dbReference type="EMBL" id="JADBJN010000001">
    <property type="protein sequence ID" value="KAG5682340.1"/>
    <property type="molecule type" value="Genomic_DNA"/>
</dbReference>